<name>M0LQ00_9EURY</name>
<organism evidence="2 3">
    <name type="scientific">Halobiforma nitratireducens JCM 10879</name>
    <dbReference type="NCBI Taxonomy" id="1227454"/>
    <lineage>
        <taxon>Archaea</taxon>
        <taxon>Methanobacteriati</taxon>
        <taxon>Methanobacteriota</taxon>
        <taxon>Stenosarchaea group</taxon>
        <taxon>Halobacteria</taxon>
        <taxon>Halobacteriales</taxon>
        <taxon>Natrialbaceae</taxon>
        <taxon>Halobiforma</taxon>
    </lineage>
</organism>
<evidence type="ECO:0000313" key="2">
    <source>
        <dbReference type="EMBL" id="EMA35647.1"/>
    </source>
</evidence>
<dbReference type="eggNOG" id="arCOG02129">
    <property type="taxonomic scope" value="Archaea"/>
</dbReference>
<dbReference type="AlphaFoldDB" id="M0LQ00"/>
<gene>
    <name evidence="2" type="ORF">C446_12152</name>
</gene>
<dbReference type="Pfam" id="PF13358">
    <property type="entry name" value="DDE_3"/>
    <property type="match status" value="1"/>
</dbReference>
<accession>M0LQ00</accession>
<sequence>GDSSVSCVRGDDLEVWYFPSKLPELNAVEGCWDQLQEWFKYRLVPDPSSLKDYILRGVNAISEPNIWPYLIGKDST</sequence>
<dbReference type="Proteomes" id="UP000011607">
    <property type="component" value="Unassembled WGS sequence"/>
</dbReference>
<feature type="domain" description="Tc1-like transposase DDE" evidence="1">
    <location>
        <begin position="9"/>
        <end position="50"/>
    </location>
</feature>
<dbReference type="OrthoDB" id="195008at2157"/>
<evidence type="ECO:0000259" key="1">
    <source>
        <dbReference type="Pfam" id="PF13358"/>
    </source>
</evidence>
<protein>
    <recommendedName>
        <fullName evidence="1">Tc1-like transposase DDE domain-containing protein</fullName>
    </recommendedName>
</protein>
<dbReference type="InterPro" id="IPR038717">
    <property type="entry name" value="Tc1-like_DDE_dom"/>
</dbReference>
<reference evidence="2 3" key="1">
    <citation type="journal article" date="2014" name="PLoS Genet.">
        <title>Phylogenetically driven sequencing of extremely halophilic archaea reveals strategies for static and dynamic osmo-response.</title>
        <authorList>
            <person name="Becker E.A."/>
            <person name="Seitzer P.M."/>
            <person name="Tritt A."/>
            <person name="Larsen D."/>
            <person name="Krusor M."/>
            <person name="Yao A.I."/>
            <person name="Wu D."/>
            <person name="Madern D."/>
            <person name="Eisen J.A."/>
            <person name="Darling A.E."/>
            <person name="Facciotti M.T."/>
        </authorList>
    </citation>
    <scope>NUCLEOTIDE SEQUENCE [LARGE SCALE GENOMIC DNA]</scope>
    <source>
        <strain evidence="2 3">JCM 10879</strain>
    </source>
</reference>
<feature type="non-terminal residue" evidence="2">
    <location>
        <position position="1"/>
    </location>
</feature>
<keyword evidence="3" id="KW-1185">Reference proteome</keyword>
<comment type="caution">
    <text evidence="2">The sequence shown here is derived from an EMBL/GenBank/DDBJ whole genome shotgun (WGS) entry which is preliminary data.</text>
</comment>
<proteinExistence type="predicted"/>
<dbReference type="EMBL" id="AOMA01000121">
    <property type="protein sequence ID" value="EMA35647.1"/>
    <property type="molecule type" value="Genomic_DNA"/>
</dbReference>
<evidence type="ECO:0000313" key="3">
    <source>
        <dbReference type="Proteomes" id="UP000011607"/>
    </source>
</evidence>